<protein>
    <submittedName>
        <fullName evidence="2">Uncharacterized protein</fullName>
    </submittedName>
</protein>
<organism evidence="2 3">
    <name type="scientific">Candidatus Ethanoperedens thermophilum</name>
    <dbReference type="NCBI Taxonomy" id="2766897"/>
    <lineage>
        <taxon>Archaea</taxon>
        <taxon>Methanobacteriati</taxon>
        <taxon>Methanobacteriota</taxon>
        <taxon>Stenosarchaea group</taxon>
        <taxon>Methanomicrobia</taxon>
        <taxon>Methanosarcinales</taxon>
        <taxon>Methanosarcinales incertae sedis</taxon>
        <taxon>GOM Arc I cluster</taxon>
        <taxon>Candidatus Ethanoperedens</taxon>
    </lineage>
</organism>
<comment type="caution">
    <text evidence="2">The sequence shown here is derived from an EMBL/GenBank/DDBJ whole genome shotgun (WGS) entry which is preliminary data.</text>
</comment>
<dbReference type="EMBL" id="WNEG01000063">
    <property type="protein sequence ID" value="NMG83220.1"/>
    <property type="molecule type" value="Genomic_DNA"/>
</dbReference>
<evidence type="ECO:0000313" key="2">
    <source>
        <dbReference type="EMBL" id="NMG83220.1"/>
    </source>
</evidence>
<accession>A0A848D8Z3</accession>
<dbReference type="AlphaFoldDB" id="A0A848D8Z3"/>
<evidence type="ECO:0000313" key="3">
    <source>
        <dbReference type="Proteomes" id="UP000606580"/>
    </source>
</evidence>
<gene>
    <name evidence="2" type="ORF">GIS02_03310</name>
</gene>
<feature type="region of interest" description="Disordered" evidence="1">
    <location>
        <begin position="29"/>
        <end position="55"/>
    </location>
</feature>
<name>A0A848D8Z3_9EURY</name>
<sequence length="55" mass="6235">MGDELAHYQKAYIVIRHIYYYPARQKELAGKTGRGDPGVPVEIKTSVTRRGIESD</sequence>
<reference evidence="2" key="1">
    <citation type="journal article" date="2020" name="MBio">
        <title>'Candidatus Ethanoperedens,' a Thermophilic Genus of Archaea Mediating the Anaerobic Oxidation of Ethane.</title>
        <authorList>
            <person name="Hahn C.J."/>
            <person name="Laso-Perez R."/>
            <person name="Vulcano F."/>
            <person name="Vaziourakis K.M."/>
            <person name="Stokke R."/>
            <person name="Steen I.H."/>
            <person name="Teske A."/>
            <person name="Boetius A."/>
            <person name="Liebeke M."/>
            <person name="Amann R."/>
            <person name="Knittel K."/>
            <person name="Wegener G."/>
        </authorList>
    </citation>
    <scope>NUCLEOTIDE SEQUENCE</scope>
    <source>
        <strain evidence="2">GoM-Arc1-LC-WB58</strain>
    </source>
</reference>
<proteinExistence type="predicted"/>
<evidence type="ECO:0000256" key="1">
    <source>
        <dbReference type="SAM" id="MobiDB-lite"/>
    </source>
</evidence>
<dbReference type="Proteomes" id="UP000606580">
    <property type="component" value="Unassembled WGS sequence"/>
</dbReference>